<reference evidence="6 7" key="1">
    <citation type="submission" date="2020-07" db="EMBL/GenBank/DDBJ databases">
        <title>Diversity of carbapenemase encoding genes among Pseudomonas putida group clinical isolates in a tertiary Brazilian hospital.</title>
        <authorList>
            <person name="Alberto-Lei F."/>
            <person name="Nodari C.S."/>
            <person name="Streling A.P."/>
            <person name="Paulino J.T."/>
            <person name="Bessa-Neto F.O."/>
            <person name="Cayo R."/>
            <person name="Gales A.C."/>
        </authorList>
    </citation>
    <scope>NUCLEOTIDE SEQUENCE [LARGE SCALE GENOMIC DNA]</scope>
    <source>
        <strain evidence="6 7">14535</strain>
    </source>
</reference>
<dbReference type="Pfam" id="PF00501">
    <property type="entry name" value="AMP-binding"/>
    <property type="match status" value="1"/>
</dbReference>
<dbReference type="InterPro" id="IPR001242">
    <property type="entry name" value="Condensation_dom"/>
</dbReference>
<dbReference type="NCBIfam" id="TIGR01733">
    <property type="entry name" value="AA-adenyl-dom"/>
    <property type="match status" value="1"/>
</dbReference>
<feature type="domain" description="Carrier" evidence="5">
    <location>
        <begin position="949"/>
        <end position="1024"/>
    </location>
</feature>
<dbReference type="InterPro" id="IPR036736">
    <property type="entry name" value="ACP-like_sf"/>
</dbReference>
<dbReference type="Gene3D" id="3.30.559.10">
    <property type="entry name" value="Chloramphenicol acetyltransferase-like domain"/>
    <property type="match status" value="1"/>
</dbReference>
<dbReference type="EMBL" id="JACGCU010000006">
    <property type="protein sequence ID" value="MBA6058639.1"/>
    <property type="molecule type" value="Genomic_DNA"/>
</dbReference>
<dbReference type="CDD" id="cd05930">
    <property type="entry name" value="A_NRPS"/>
    <property type="match status" value="1"/>
</dbReference>
<evidence type="ECO:0000256" key="3">
    <source>
        <dbReference type="ARBA" id="ARBA00022553"/>
    </source>
</evidence>
<keyword evidence="2" id="KW-0596">Phosphopantetheine</keyword>
<dbReference type="PROSITE" id="PS00455">
    <property type="entry name" value="AMP_BINDING"/>
    <property type="match status" value="1"/>
</dbReference>
<dbReference type="InterPro" id="IPR000873">
    <property type="entry name" value="AMP-dep_synth/lig_dom"/>
</dbReference>
<dbReference type="GO" id="GO:0031177">
    <property type="term" value="F:phosphopantetheine binding"/>
    <property type="evidence" value="ECO:0007669"/>
    <property type="project" value="InterPro"/>
</dbReference>
<dbReference type="GO" id="GO:0043041">
    <property type="term" value="P:amino acid activation for nonribosomal peptide biosynthetic process"/>
    <property type="evidence" value="ECO:0007669"/>
    <property type="project" value="TreeGrafter"/>
</dbReference>
<dbReference type="InterPro" id="IPR010071">
    <property type="entry name" value="AA_adenyl_dom"/>
</dbReference>
<dbReference type="Pfam" id="PF13193">
    <property type="entry name" value="AMP-binding_C"/>
    <property type="match status" value="1"/>
</dbReference>
<evidence type="ECO:0000256" key="4">
    <source>
        <dbReference type="SAM" id="Coils"/>
    </source>
</evidence>
<accession>A0A7W2PRZ2</accession>
<dbReference type="InterPro" id="IPR045851">
    <property type="entry name" value="AMP-bd_C_sf"/>
</dbReference>
<dbReference type="InterPro" id="IPR009081">
    <property type="entry name" value="PP-bd_ACP"/>
</dbReference>
<dbReference type="Gene3D" id="3.40.50.1820">
    <property type="entry name" value="alpha/beta hydrolase"/>
    <property type="match status" value="1"/>
</dbReference>
<dbReference type="SUPFAM" id="SSF47336">
    <property type="entry name" value="ACP-like"/>
    <property type="match status" value="1"/>
</dbReference>
<dbReference type="PROSITE" id="PS50075">
    <property type="entry name" value="CARRIER"/>
    <property type="match status" value="1"/>
</dbReference>
<evidence type="ECO:0000259" key="5">
    <source>
        <dbReference type="PROSITE" id="PS50075"/>
    </source>
</evidence>
<dbReference type="InterPro" id="IPR029058">
    <property type="entry name" value="AB_hydrolase_fold"/>
</dbReference>
<dbReference type="InterPro" id="IPR006162">
    <property type="entry name" value="Ppantetheine_attach_site"/>
</dbReference>
<comment type="caution">
    <text evidence="6">The sequence shown here is derived from an EMBL/GenBank/DDBJ whole genome shotgun (WGS) entry which is preliminary data.</text>
</comment>
<dbReference type="InterPro" id="IPR020845">
    <property type="entry name" value="AMP-binding_CS"/>
</dbReference>
<dbReference type="Gene3D" id="3.30.559.30">
    <property type="entry name" value="Nonribosomal peptide synthetase, condensation domain"/>
    <property type="match status" value="1"/>
</dbReference>
<gene>
    <name evidence="6" type="ORF">H4C44_05545</name>
</gene>
<dbReference type="SUPFAM" id="SSF52777">
    <property type="entry name" value="CoA-dependent acyltransferases"/>
    <property type="match status" value="2"/>
</dbReference>
<dbReference type="RefSeq" id="WP_115293683.1">
    <property type="nucleotide sequence ID" value="NZ_JACGCU010000006.1"/>
</dbReference>
<organism evidence="6 7">
    <name type="scientific">Pseudomonas juntendi</name>
    <dbReference type="NCBI Taxonomy" id="2666183"/>
    <lineage>
        <taxon>Bacteria</taxon>
        <taxon>Pseudomonadati</taxon>
        <taxon>Pseudomonadota</taxon>
        <taxon>Gammaproteobacteria</taxon>
        <taxon>Pseudomonadales</taxon>
        <taxon>Pseudomonadaceae</taxon>
        <taxon>Pseudomonas</taxon>
    </lineage>
</organism>
<protein>
    <submittedName>
        <fullName evidence="6">Amino acid adenylation domain-containing protein</fullName>
    </submittedName>
</protein>
<dbReference type="PANTHER" id="PTHR45527:SF1">
    <property type="entry name" value="FATTY ACID SYNTHASE"/>
    <property type="match status" value="1"/>
</dbReference>
<dbReference type="Gene3D" id="3.30.300.30">
    <property type="match status" value="1"/>
</dbReference>
<dbReference type="InterPro" id="IPR025110">
    <property type="entry name" value="AMP-bd_C"/>
</dbReference>
<dbReference type="SUPFAM" id="SSF56801">
    <property type="entry name" value="Acetyl-CoA synthetase-like"/>
    <property type="match status" value="1"/>
</dbReference>
<dbReference type="InterPro" id="IPR023213">
    <property type="entry name" value="CAT-like_dom_sf"/>
</dbReference>
<dbReference type="GO" id="GO:0003824">
    <property type="term" value="F:catalytic activity"/>
    <property type="evidence" value="ECO:0007669"/>
    <property type="project" value="InterPro"/>
</dbReference>
<dbReference type="InterPro" id="IPR020806">
    <property type="entry name" value="PKS_PP-bd"/>
</dbReference>
<evidence type="ECO:0000313" key="7">
    <source>
        <dbReference type="Proteomes" id="UP000556620"/>
    </source>
</evidence>
<evidence type="ECO:0000313" key="6">
    <source>
        <dbReference type="EMBL" id="MBA6058639.1"/>
    </source>
</evidence>
<comment type="cofactor">
    <cofactor evidence="1">
        <name>pantetheine 4'-phosphate</name>
        <dbReference type="ChEBI" id="CHEBI:47942"/>
    </cofactor>
</comment>
<dbReference type="Proteomes" id="UP000556620">
    <property type="component" value="Unassembled WGS sequence"/>
</dbReference>
<dbReference type="SMART" id="SM00823">
    <property type="entry name" value="PKS_PP"/>
    <property type="match status" value="1"/>
</dbReference>
<feature type="coiled-coil region" evidence="4">
    <location>
        <begin position="836"/>
        <end position="863"/>
    </location>
</feature>
<dbReference type="Pfam" id="PF00550">
    <property type="entry name" value="PP-binding"/>
    <property type="match status" value="1"/>
</dbReference>
<dbReference type="PROSITE" id="PS00012">
    <property type="entry name" value="PHOSPHOPANTETHEINE"/>
    <property type="match status" value="1"/>
</dbReference>
<name>A0A7W2PRZ2_9PSED</name>
<dbReference type="Gene3D" id="2.30.38.10">
    <property type="entry name" value="Luciferase, Domain 3"/>
    <property type="match status" value="1"/>
</dbReference>
<keyword evidence="4" id="KW-0175">Coiled coil</keyword>
<sequence>MSTPMSESVALCPQQQVTLKALQRATTFAQACRQVTLHIQGELDVPRLQRAVAALPELHPELTARLQTVPGFHGLRWCPGADRAPLALAAHLSALPAEALEQQRQAWLDSPFSLTQGPWAQALLLRLDQTHWQLTLAVASVLVDGPGMGLLAEGLITLYRAPDTRQDEAAGCFEQYLQWRAETAIDEDAGQAQRYWHDHLQGEASGHVRLAYRLGDNRGAPVQRVQVALDPALKAGLQSRAATLQVAAPTLLQAAWWALLGRVSDQPAFLAQWRHDGREDYDYFAQSAGVLEKALPVQVRIDENQRFDAWVSAFAALAAQHVTWQEYWAAAPDQALPALGFAAVREYCADAPSGWRLEQVAQGADGCELLLQVQLSAQGECKALALEFLPDCYSASSVQRLLEQLLMLLQGVVDDATTAIGALDLVGAAEQARLLGLNPAVPTSPAPLLMARLAQWLAQAPSRDALVHGEQRLSYAGLGQRVRRLAAGLAAQGVVPGARVAVALPRSSALVESILATWWLGAAYVPLDPHWPQARQASIVGLAGAAWLLGQPAQPDPWHAQGVQLLDPAALVVQQADDGAPACPLQGDEAAYVLFTSGSTGEPKGVVIEHRQLANYLAGATQLLGLEQCSRFAFTSGVAADLGNTTLFGALYNGACLLVADEDTLRDPERFRDYLVAGEVDCLKIVPSHLGALLEAEQPRLPGTLVLGGEAPAPGLLQRVFQLRADCRVFNHYGPTEATVGVMVQVLTPEALGHGPVGLGSVLPGNQVYVLDTRHRLVPPGVLGELYISGRQLCRGYLNDAGEAFVDHPFAPGERLYRTGDLARYRVDGSLALHGRRDQQVKLNGFRVELAELEAELQRVACVREAAVVAVPAEDAQAGLQPAAFVVVRADEQNPQASIRRDLALRLPEPLLPRRIQVVAQLPRLANGKVDRQGLAKLAPQAPQTEQQPARTALERLLAKRMGQLLEQPALGLHQDFFAAGGHSLLAIKLVAGIRNVLRREVSPAMVFDNPTVAELAQALGALPGSDAQALEALARAHLQLEALPPEQRAALEEKARRLRETQR</sequence>
<dbReference type="GO" id="GO:0005737">
    <property type="term" value="C:cytoplasm"/>
    <property type="evidence" value="ECO:0007669"/>
    <property type="project" value="TreeGrafter"/>
</dbReference>
<dbReference type="GO" id="GO:0044550">
    <property type="term" value="P:secondary metabolite biosynthetic process"/>
    <property type="evidence" value="ECO:0007669"/>
    <property type="project" value="TreeGrafter"/>
</dbReference>
<dbReference type="AlphaFoldDB" id="A0A7W2PRZ2"/>
<dbReference type="Gene3D" id="3.40.50.980">
    <property type="match status" value="2"/>
</dbReference>
<evidence type="ECO:0000256" key="2">
    <source>
        <dbReference type="ARBA" id="ARBA00022450"/>
    </source>
</evidence>
<evidence type="ECO:0000256" key="1">
    <source>
        <dbReference type="ARBA" id="ARBA00001957"/>
    </source>
</evidence>
<dbReference type="Pfam" id="PF00668">
    <property type="entry name" value="Condensation"/>
    <property type="match status" value="1"/>
</dbReference>
<proteinExistence type="predicted"/>
<keyword evidence="3" id="KW-0597">Phosphoprotein</keyword>
<dbReference type="PANTHER" id="PTHR45527">
    <property type="entry name" value="NONRIBOSOMAL PEPTIDE SYNTHETASE"/>
    <property type="match status" value="1"/>
</dbReference>